<proteinExistence type="predicted"/>
<reference evidence="2 3" key="1">
    <citation type="submission" date="2021-06" db="EMBL/GenBank/DDBJ databases">
        <title>Genome-based taxonomic framework of Microbacterium strains isolated from marine environment, the description of four new species and reclassification of four preexisting species.</title>
        <authorList>
            <person name="Lee S.D."/>
            <person name="Kim S.-M."/>
            <person name="Byeon Y.-S."/>
            <person name="Yang H.L."/>
            <person name="Kim I.S."/>
        </authorList>
    </citation>
    <scope>NUCLEOTIDE SEQUENCE [LARGE SCALE GENOMIC DNA]</scope>
    <source>
        <strain evidence="2 3">SSW1-36</strain>
    </source>
</reference>
<protein>
    <recommendedName>
        <fullName evidence="4">Histidine kinase</fullName>
    </recommendedName>
</protein>
<organism evidence="2 3">
    <name type="scientific">Microbacterium galbinum</name>
    <dbReference type="NCBI Taxonomy" id="2851646"/>
    <lineage>
        <taxon>Bacteria</taxon>
        <taxon>Bacillati</taxon>
        <taxon>Actinomycetota</taxon>
        <taxon>Actinomycetes</taxon>
        <taxon>Micrococcales</taxon>
        <taxon>Microbacteriaceae</taxon>
        <taxon>Microbacterium</taxon>
    </lineage>
</organism>
<keyword evidence="1" id="KW-0812">Transmembrane</keyword>
<accession>A0ABY4IR36</accession>
<name>A0ABY4IR36_9MICO</name>
<evidence type="ECO:0000313" key="2">
    <source>
        <dbReference type="EMBL" id="UPL15256.1"/>
    </source>
</evidence>
<keyword evidence="1" id="KW-0472">Membrane</keyword>
<evidence type="ECO:0000313" key="3">
    <source>
        <dbReference type="Proteomes" id="UP000831963"/>
    </source>
</evidence>
<dbReference type="Proteomes" id="UP000831963">
    <property type="component" value="Chromosome"/>
</dbReference>
<keyword evidence="1" id="KW-1133">Transmembrane helix</keyword>
<evidence type="ECO:0000256" key="1">
    <source>
        <dbReference type="SAM" id="Phobius"/>
    </source>
</evidence>
<dbReference type="RefSeq" id="WP_247955934.1">
    <property type="nucleotide sequence ID" value="NZ_CP078077.1"/>
</dbReference>
<dbReference type="EMBL" id="CP078077">
    <property type="protein sequence ID" value="UPL15256.1"/>
    <property type="molecule type" value="Genomic_DNA"/>
</dbReference>
<feature type="transmembrane region" description="Helical" evidence="1">
    <location>
        <begin position="42"/>
        <end position="62"/>
    </location>
</feature>
<sequence>MRAPGLALAAAAVLAAEGAALVVFALIELMGIGAGDAASVPTAVALMVLTLIGAAALFAFAWGARAGRSWARSGGVVFQILAVVIALASLTLQPIPWAFVLGAGSPGLLGFVLLIASTRREAELHENDGPAGD</sequence>
<evidence type="ECO:0008006" key="4">
    <source>
        <dbReference type="Google" id="ProtNLM"/>
    </source>
</evidence>
<feature type="transmembrane region" description="Helical" evidence="1">
    <location>
        <begin position="97"/>
        <end position="116"/>
    </location>
</feature>
<gene>
    <name evidence="2" type="ORF">KV396_12550</name>
</gene>
<keyword evidence="3" id="KW-1185">Reference proteome</keyword>
<feature type="transmembrane region" description="Helical" evidence="1">
    <location>
        <begin position="74"/>
        <end position="91"/>
    </location>
</feature>